<dbReference type="Gene3D" id="2.60.40.1090">
    <property type="entry name" value="Fimbrial-type adhesion domain"/>
    <property type="match status" value="1"/>
</dbReference>
<dbReference type="PANTHER" id="PTHR33420">
    <property type="entry name" value="FIMBRIAL SUBUNIT ELFA-RELATED"/>
    <property type="match status" value="1"/>
</dbReference>
<keyword evidence="3" id="KW-0732">Signal</keyword>
<proteinExistence type="inferred from homology"/>
<accession>A0AAJ5QU82</accession>
<evidence type="ECO:0000259" key="5">
    <source>
        <dbReference type="Pfam" id="PF00419"/>
    </source>
</evidence>
<organism evidence="6 7">
    <name type="scientific">Klebsiella electrica</name>
    <dbReference type="NCBI Taxonomy" id="1259973"/>
    <lineage>
        <taxon>Bacteria</taxon>
        <taxon>Pseudomonadati</taxon>
        <taxon>Pseudomonadota</taxon>
        <taxon>Gammaproteobacteria</taxon>
        <taxon>Enterobacterales</taxon>
        <taxon>Enterobacteriaceae</taxon>
        <taxon>Klebsiella/Raoultella group</taxon>
        <taxon>Klebsiella</taxon>
    </lineage>
</organism>
<evidence type="ECO:0000256" key="3">
    <source>
        <dbReference type="ARBA" id="ARBA00022729"/>
    </source>
</evidence>
<sequence length="174" mass="18730">MALLLLLASSTAMSRGWHVYLPGGQMRFQGEVIADACEVQAGDRTLTVSMGQVSSNRFHRVGEDTDPVPFHIQLLNCNTNVSRYVAIQFRGVGDGKQPDVLSIGEGPGIATNVGVALFDRQGVLIPVNSPVPTTRQKLQAGPVTLDLVAKYRATGRVVTGGQANAQAWFYLTYE</sequence>
<comment type="similarity">
    <text evidence="2">Belongs to the fimbrial protein family.</text>
</comment>
<dbReference type="GO" id="GO:0009289">
    <property type="term" value="C:pilus"/>
    <property type="evidence" value="ECO:0007669"/>
    <property type="project" value="UniProtKB-SubCell"/>
</dbReference>
<comment type="subcellular location">
    <subcellularLocation>
        <location evidence="1">Fimbrium</location>
    </subcellularLocation>
</comment>
<keyword evidence="4" id="KW-0281">Fimbrium</keyword>
<dbReference type="RefSeq" id="WP_227521263.1">
    <property type="nucleotide sequence ID" value="NZ_CP041247.1"/>
</dbReference>
<dbReference type="GO" id="GO:0043709">
    <property type="term" value="P:cell adhesion involved in single-species biofilm formation"/>
    <property type="evidence" value="ECO:0007669"/>
    <property type="project" value="TreeGrafter"/>
</dbReference>
<dbReference type="InterPro" id="IPR000259">
    <property type="entry name" value="Adhesion_dom_fimbrial"/>
</dbReference>
<reference evidence="6 7" key="1">
    <citation type="journal article" date="2023" name="Microbiol. Resour. Announc.">
        <title>Complete Genome Sequence of the First Colistin-Resistant Raoultella electrica Strain.</title>
        <authorList>
            <person name="Aldeia C."/>
            <person name="Campos-Madueno E.I."/>
            <person name="Sendi P."/>
            <person name="Endimiani A."/>
        </authorList>
    </citation>
    <scope>NUCLEOTIDE SEQUENCE [LARGE SCALE GENOMIC DNA]</scope>
    <source>
        <strain evidence="6 7">S2-IND-01-C</strain>
    </source>
</reference>
<dbReference type="Pfam" id="PF00419">
    <property type="entry name" value="Fimbrial"/>
    <property type="match status" value="1"/>
</dbReference>
<dbReference type="EMBL" id="CP112887">
    <property type="protein sequence ID" value="WBW60404.1"/>
    <property type="molecule type" value="Genomic_DNA"/>
</dbReference>
<evidence type="ECO:0000313" key="7">
    <source>
        <dbReference type="Proteomes" id="UP001210130"/>
    </source>
</evidence>
<gene>
    <name evidence="6" type="ORF">OR613_20670</name>
</gene>
<feature type="domain" description="Fimbrial-type adhesion" evidence="5">
    <location>
        <begin position="27"/>
        <end position="173"/>
    </location>
</feature>
<dbReference type="InterPro" id="IPR008966">
    <property type="entry name" value="Adhesion_dom_sf"/>
</dbReference>
<dbReference type="InterPro" id="IPR050263">
    <property type="entry name" value="Bact_Fimbrial_Adh_Pro"/>
</dbReference>
<dbReference type="SUPFAM" id="SSF49401">
    <property type="entry name" value="Bacterial adhesins"/>
    <property type="match status" value="1"/>
</dbReference>
<dbReference type="AlphaFoldDB" id="A0AAJ5QU82"/>
<dbReference type="InterPro" id="IPR036937">
    <property type="entry name" value="Adhesion_dom_fimbrial_sf"/>
</dbReference>
<evidence type="ECO:0000256" key="1">
    <source>
        <dbReference type="ARBA" id="ARBA00004561"/>
    </source>
</evidence>
<keyword evidence="7" id="KW-1185">Reference proteome</keyword>
<name>A0AAJ5QU82_9ENTR</name>
<evidence type="ECO:0000256" key="2">
    <source>
        <dbReference type="ARBA" id="ARBA00006671"/>
    </source>
</evidence>
<evidence type="ECO:0000313" key="6">
    <source>
        <dbReference type="EMBL" id="WBW60404.1"/>
    </source>
</evidence>
<dbReference type="PANTHER" id="PTHR33420:SF12">
    <property type="entry name" value="FIMBRIN-LIKE PROTEIN FIMI-RELATED"/>
    <property type="match status" value="1"/>
</dbReference>
<protein>
    <submittedName>
        <fullName evidence="6">Fimbrial protein</fullName>
    </submittedName>
</protein>
<dbReference type="Proteomes" id="UP001210130">
    <property type="component" value="Chromosome"/>
</dbReference>
<evidence type="ECO:0000256" key="4">
    <source>
        <dbReference type="ARBA" id="ARBA00023263"/>
    </source>
</evidence>